<organism evidence="10 11">
    <name type="scientific">Chlamydomonas eustigma</name>
    <dbReference type="NCBI Taxonomy" id="1157962"/>
    <lineage>
        <taxon>Eukaryota</taxon>
        <taxon>Viridiplantae</taxon>
        <taxon>Chlorophyta</taxon>
        <taxon>core chlorophytes</taxon>
        <taxon>Chlorophyceae</taxon>
        <taxon>CS clade</taxon>
        <taxon>Chlamydomonadales</taxon>
        <taxon>Chlamydomonadaceae</taxon>
        <taxon>Chlamydomonas</taxon>
    </lineage>
</organism>
<sequence>MKTSLKLNSSLKSCNRLLLILPRTSKSIQPILHTSQALGVEEPPALTDSDTLSDRDKAKNGPSFRGYPELVFCSFLWGTYSPTLKLIYAEDHSMDAATLTAVRTLFAAAALAAAVVLNRSSSSAGLSSLPEATRNKPSELLEPAAICMHIEPSEMPVKGSTEERNSFLPASSGSDATIRQPLSSNLLLAASSSVIIAGVELGMYNFAGTSLQAVGLQLTSATKAGFVIQSTAVLTPAISYLAGQEISGQMWGAVVVGIMGSLLVAYDGVATSHSDAVSLASSSDVQGSLYLLAACVFYSLSIVRLGIYAPRFPSVDLTAVKKFTLCAACFSWFLAFELQQHSELSALSLDGQLEYVGISGRSLSSWALIIFSALGPGALATYLQTKGQSTVTATQAQVIFSMAPLWSAFIAQMTLGGGEVMGPLSWAGGAAVIVASLIATQPGKAQATD</sequence>
<dbReference type="Proteomes" id="UP000232323">
    <property type="component" value="Unassembled WGS sequence"/>
</dbReference>
<feature type="transmembrane region" description="Helical" evidence="8">
    <location>
        <begin position="319"/>
        <end position="336"/>
    </location>
</feature>
<dbReference type="OrthoDB" id="2017960at2759"/>
<feature type="transmembrane region" description="Helical" evidence="8">
    <location>
        <begin position="420"/>
        <end position="439"/>
    </location>
</feature>
<evidence type="ECO:0000313" key="10">
    <source>
        <dbReference type="EMBL" id="GAX81320.1"/>
    </source>
</evidence>
<feature type="transmembrane region" description="Helical" evidence="8">
    <location>
        <begin position="289"/>
        <end position="307"/>
    </location>
</feature>
<feature type="domain" description="EamA" evidence="9">
    <location>
        <begin position="287"/>
        <end position="439"/>
    </location>
</feature>
<gene>
    <name evidence="10" type="ORF">CEUSTIGMA_g8751.t1</name>
</gene>
<dbReference type="InterPro" id="IPR051258">
    <property type="entry name" value="Diverse_Substrate_Transporter"/>
</dbReference>
<dbReference type="GO" id="GO:0005886">
    <property type="term" value="C:plasma membrane"/>
    <property type="evidence" value="ECO:0007669"/>
    <property type="project" value="UniProtKB-SubCell"/>
</dbReference>
<dbReference type="Pfam" id="PF00892">
    <property type="entry name" value="EamA"/>
    <property type="match status" value="1"/>
</dbReference>
<feature type="transmembrane region" description="Helical" evidence="8">
    <location>
        <begin position="224"/>
        <end position="243"/>
    </location>
</feature>
<feature type="region of interest" description="Disordered" evidence="7">
    <location>
        <begin position="39"/>
        <end position="60"/>
    </location>
</feature>
<comment type="similarity">
    <text evidence="2">Belongs to the drug/metabolite transporter (DMT) superfamily. Plant drug/metabolite exporter (P-DME) (TC 2.A.7.4) family.</text>
</comment>
<dbReference type="AlphaFoldDB" id="A0A250XEW0"/>
<dbReference type="InterPro" id="IPR037185">
    <property type="entry name" value="EmrE-like"/>
</dbReference>
<proteinExistence type="inferred from homology"/>
<keyword evidence="6 8" id="KW-0472">Membrane</keyword>
<evidence type="ECO:0000256" key="7">
    <source>
        <dbReference type="SAM" id="MobiDB-lite"/>
    </source>
</evidence>
<accession>A0A250XEW0</accession>
<feature type="transmembrane region" description="Helical" evidence="8">
    <location>
        <begin position="186"/>
        <end position="204"/>
    </location>
</feature>
<evidence type="ECO:0000256" key="1">
    <source>
        <dbReference type="ARBA" id="ARBA00004651"/>
    </source>
</evidence>
<feature type="transmembrane region" description="Helical" evidence="8">
    <location>
        <begin position="250"/>
        <end position="269"/>
    </location>
</feature>
<evidence type="ECO:0000256" key="3">
    <source>
        <dbReference type="ARBA" id="ARBA00022475"/>
    </source>
</evidence>
<reference evidence="10 11" key="1">
    <citation type="submission" date="2017-08" db="EMBL/GenBank/DDBJ databases">
        <title>Acidophilic green algal genome provides insights into adaptation to an acidic environment.</title>
        <authorList>
            <person name="Hirooka S."/>
            <person name="Hirose Y."/>
            <person name="Kanesaki Y."/>
            <person name="Higuchi S."/>
            <person name="Fujiwara T."/>
            <person name="Onuma R."/>
            <person name="Era A."/>
            <person name="Ohbayashi R."/>
            <person name="Uzuka A."/>
            <person name="Nozaki H."/>
            <person name="Yoshikawa H."/>
            <person name="Miyagishima S.Y."/>
        </authorList>
    </citation>
    <scope>NUCLEOTIDE SEQUENCE [LARGE SCALE GENOMIC DNA]</scope>
    <source>
        <strain evidence="10 11">NIES-2499</strain>
    </source>
</reference>
<keyword evidence="3" id="KW-1003">Cell membrane</keyword>
<feature type="transmembrane region" description="Helical" evidence="8">
    <location>
        <begin position="363"/>
        <end position="383"/>
    </location>
</feature>
<evidence type="ECO:0000256" key="4">
    <source>
        <dbReference type="ARBA" id="ARBA00022692"/>
    </source>
</evidence>
<keyword evidence="5 8" id="KW-1133">Transmembrane helix</keyword>
<keyword evidence="4 8" id="KW-0812">Transmembrane</keyword>
<name>A0A250XEW0_9CHLO</name>
<dbReference type="PANTHER" id="PTHR42920">
    <property type="entry name" value="OS03G0707200 PROTEIN-RELATED"/>
    <property type="match status" value="1"/>
</dbReference>
<dbReference type="InterPro" id="IPR000620">
    <property type="entry name" value="EamA_dom"/>
</dbReference>
<evidence type="ECO:0000313" key="11">
    <source>
        <dbReference type="Proteomes" id="UP000232323"/>
    </source>
</evidence>
<evidence type="ECO:0000256" key="2">
    <source>
        <dbReference type="ARBA" id="ARBA00007635"/>
    </source>
</evidence>
<keyword evidence="11" id="KW-1185">Reference proteome</keyword>
<dbReference type="PANTHER" id="PTHR42920:SF23">
    <property type="entry name" value="EAMA DOMAIN-CONTAINING PROTEIN"/>
    <property type="match status" value="1"/>
</dbReference>
<evidence type="ECO:0000256" key="6">
    <source>
        <dbReference type="ARBA" id="ARBA00023136"/>
    </source>
</evidence>
<comment type="subcellular location">
    <subcellularLocation>
        <location evidence="1">Cell membrane</location>
        <topology evidence="1">Multi-pass membrane protein</topology>
    </subcellularLocation>
</comment>
<protein>
    <recommendedName>
        <fullName evidence="9">EamA domain-containing protein</fullName>
    </recommendedName>
</protein>
<dbReference type="EMBL" id="BEGY01000064">
    <property type="protein sequence ID" value="GAX81320.1"/>
    <property type="molecule type" value="Genomic_DNA"/>
</dbReference>
<dbReference type="SUPFAM" id="SSF103481">
    <property type="entry name" value="Multidrug resistance efflux transporter EmrE"/>
    <property type="match status" value="1"/>
</dbReference>
<evidence type="ECO:0000259" key="9">
    <source>
        <dbReference type="Pfam" id="PF00892"/>
    </source>
</evidence>
<evidence type="ECO:0000256" key="5">
    <source>
        <dbReference type="ARBA" id="ARBA00022989"/>
    </source>
</evidence>
<comment type="caution">
    <text evidence="10">The sequence shown here is derived from an EMBL/GenBank/DDBJ whole genome shotgun (WGS) entry which is preliminary data.</text>
</comment>
<evidence type="ECO:0000256" key="8">
    <source>
        <dbReference type="SAM" id="Phobius"/>
    </source>
</evidence>
<feature type="transmembrane region" description="Helical" evidence="8">
    <location>
        <begin position="395"/>
        <end position="414"/>
    </location>
</feature>